<gene>
    <name evidence="2" type="ORF">GCM10007147_26240</name>
</gene>
<proteinExistence type="predicted"/>
<sequence length="80" mass="9114">MAGGHARARSPDRQRQEADMSDVQGDNWWYCLKHDRVEHGAGCPNSQRMGPYPDEATAANALDLAARRNEEWDEDEERNT</sequence>
<comment type="caution">
    <text evidence="2">The sequence shown here is derived from an EMBL/GenBank/DDBJ whole genome shotgun (WGS) entry which is preliminary data.</text>
</comment>
<keyword evidence="3" id="KW-1185">Reference proteome</keyword>
<name>A0A918XEC4_9ACTN</name>
<dbReference type="Proteomes" id="UP000654947">
    <property type="component" value="Unassembled WGS sequence"/>
</dbReference>
<evidence type="ECO:0000313" key="3">
    <source>
        <dbReference type="Proteomes" id="UP000654947"/>
    </source>
</evidence>
<feature type="region of interest" description="Disordered" evidence="1">
    <location>
        <begin position="1"/>
        <end position="24"/>
    </location>
</feature>
<accession>A0A918XEC4</accession>
<reference evidence="2 3" key="1">
    <citation type="journal article" date="2014" name="Int. J. Syst. Evol. Microbiol.">
        <title>Complete genome sequence of Corynebacterium casei LMG S-19264T (=DSM 44701T), isolated from a smear-ripened cheese.</title>
        <authorList>
            <consortium name="US DOE Joint Genome Institute (JGI-PGF)"/>
            <person name="Walter F."/>
            <person name="Albersmeier A."/>
            <person name="Kalinowski J."/>
            <person name="Ruckert C."/>
        </authorList>
    </citation>
    <scope>NUCLEOTIDE SEQUENCE [LARGE SCALE GENOMIC DNA]</scope>
    <source>
        <strain evidence="2 3">KCTC 19473</strain>
    </source>
</reference>
<organism evidence="2 3">
    <name type="scientific">Nocardiopsis kunsanensis</name>
    <dbReference type="NCBI Taxonomy" id="141693"/>
    <lineage>
        <taxon>Bacteria</taxon>
        <taxon>Bacillati</taxon>
        <taxon>Actinomycetota</taxon>
        <taxon>Actinomycetes</taxon>
        <taxon>Streptosporangiales</taxon>
        <taxon>Nocardiopsidaceae</taxon>
        <taxon>Nocardiopsis</taxon>
    </lineage>
</organism>
<evidence type="ECO:0008006" key="4">
    <source>
        <dbReference type="Google" id="ProtNLM"/>
    </source>
</evidence>
<evidence type="ECO:0000313" key="2">
    <source>
        <dbReference type="EMBL" id="GHD27287.1"/>
    </source>
</evidence>
<dbReference type="AlphaFoldDB" id="A0A918XEC4"/>
<dbReference type="EMBL" id="BMXL01000012">
    <property type="protein sequence ID" value="GHD27287.1"/>
    <property type="molecule type" value="Genomic_DNA"/>
</dbReference>
<feature type="compositionally biased region" description="Basic and acidic residues" evidence="1">
    <location>
        <begin position="9"/>
        <end position="18"/>
    </location>
</feature>
<protein>
    <recommendedName>
        <fullName evidence="4">SPOR domain-containing protein</fullName>
    </recommendedName>
</protein>
<evidence type="ECO:0000256" key="1">
    <source>
        <dbReference type="SAM" id="MobiDB-lite"/>
    </source>
</evidence>